<sequence>MTDIIYVAVTMDCEPLRDQGIRNASGPVTWRESELSIRGYDRIAREYGFPVTYFQHPEVALAHADLMRELERGGACIDGLHLHPWKFDRERYNAHFGGLSASDQCAILSEGSALFRHAMGKRPKYFRPGTFSANDDTFRILSELGFVGGSVSAPERNFVSLNAIWNGAPRDPHRPDANFRQRIGALPFANVPLTSDFSSLGELNGRAYFRDLRPDYDDTPEGFRRVVANVISQVRERKPLLPVVNMVTHNDNPYSDPDNQVTRNYRTILEAIHAICEAAGVVVKGVQFDDICTQFFATGVARPEAELA</sequence>
<dbReference type="GO" id="GO:0005975">
    <property type="term" value="P:carbohydrate metabolic process"/>
    <property type="evidence" value="ECO:0007669"/>
    <property type="project" value="InterPro"/>
</dbReference>
<name>K2MTF6_9HYPH</name>
<organism evidence="6 7">
    <name type="scientific">Nitratireductor pacificus pht-3B</name>
    <dbReference type="NCBI Taxonomy" id="391937"/>
    <lineage>
        <taxon>Bacteria</taxon>
        <taxon>Pseudomonadati</taxon>
        <taxon>Pseudomonadota</taxon>
        <taxon>Alphaproteobacteria</taxon>
        <taxon>Hyphomicrobiales</taxon>
        <taxon>Phyllobacteriaceae</taxon>
        <taxon>Nitratireductor</taxon>
    </lineage>
</organism>
<evidence type="ECO:0000313" key="7">
    <source>
        <dbReference type="Proteomes" id="UP000006786"/>
    </source>
</evidence>
<dbReference type="AlphaFoldDB" id="K2MTF6"/>
<dbReference type="eggNOG" id="COG0726">
    <property type="taxonomic scope" value="Bacteria"/>
</dbReference>
<feature type="domain" description="NodB homology" evidence="5">
    <location>
        <begin position="44"/>
        <end position="146"/>
    </location>
</feature>
<reference evidence="6 7" key="1">
    <citation type="journal article" date="2012" name="J. Bacteriol.">
        <title>Genome Sequence of Nitratireductor pacificus Type Strain pht-3B.</title>
        <authorList>
            <person name="Lai Q."/>
            <person name="Li G."/>
            <person name="Shao Z."/>
        </authorList>
    </citation>
    <scope>NUCLEOTIDE SEQUENCE [LARGE SCALE GENOMIC DNA]</scope>
    <source>
        <strain evidence="7">pht-3B</strain>
    </source>
</reference>
<evidence type="ECO:0000256" key="3">
    <source>
        <dbReference type="ARBA" id="ARBA00020071"/>
    </source>
</evidence>
<dbReference type="GO" id="GO:0016810">
    <property type="term" value="F:hydrolase activity, acting on carbon-nitrogen (but not peptide) bonds"/>
    <property type="evidence" value="ECO:0007669"/>
    <property type="project" value="InterPro"/>
</dbReference>
<protein>
    <recommendedName>
        <fullName evidence="3">Chitooligosaccharide deacetylase</fullName>
    </recommendedName>
    <alternativeName>
        <fullName evidence="4">Nodulation protein B</fullName>
    </alternativeName>
</protein>
<evidence type="ECO:0000256" key="2">
    <source>
        <dbReference type="ARBA" id="ARBA00010973"/>
    </source>
</evidence>
<keyword evidence="7" id="KW-1185">Reference proteome</keyword>
<dbReference type="InterPro" id="IPR002509">
    <property type="entry name" value="NODB_dom"/>
</dbReference>
<dbReference type="Gene3D" id="3.20.20.370">
    <property type="entry name" value="Glycoside hydrolase/deacetylase"/>
    <property type="match status" value="1"/>
</dbReference>
<accession>K2MTF6</accession>
<evidence type="ECO:0000256" key="1">
    <source>
        <dbReference type="ARBA" id="ARBA00003236"/>
    </source>
</evidence>
<dbReference type="EMBL" id="AMRM01000002">
    <property type="protein sequence ID" value="EKF20622.1"/>
    <property type="molecule type" value="Genomic_DNA"/>
</dbReference>
<dbReference type="Pfam" id="PF01522">
    <property type="entry name" value="Polysacc_deac_1"/>
    <property type="match status" value="1"/>
</dbReference>
<proteinExistence type="inferred from homology"/>
<dbReference type="RefSeq" id="WP_008593829.1">
    <property type="nucleotide sequence ID" value="NZ_AMRM01000002.1"/>
</dbReference>
<evidence type="ECO:0000256" key="4">
    <source>
        <dbReference type="ARBA" id="ARBA00032976"/>
    </source>
</evidence>
<dbReference type="PATRIC" id="fig|391937.3.peg.522"/>
<evidence type="ECO:0000259" key="5">
    <source>
        <dbReference type="Pfam" id="PF01522"/>
    </source>
</evidence>
<dbReference type="STRING" id="391937.NA2_02519"/>
<gene>
    <name evidence="6" type="ORF">NA2_02519</name>
</gene>
<comment type="function">
    <text evidence="1">Is involved in generating a small heat-stable compound (Nod), an acylated oligomer of N-acetylglucosamine, that stimulates mitosis in various plant protoplasts.</text>
</comment>
<dbReference type="OrthoDB" id="8443657at2"/>
<dbReference type="InterPro" id="IPR011330">
    <property type="entry name" value="Glyco_hydro/deAcase_b/a-brl"/>
</dbReference>
<dbReference type="Proteomes" id="UP000006786">
    <property type="component" value="Unassembled WGS sequence"/>
</dbReference>
<comment type="caution">
    <text evidence="6">The sequence shown here is derived from an EMBL/GenBank/DDBJ whole genome shotgun (WGS) entry which is preliminary data.</text>
</comment>
<evidence type="ECO:0000313" key="6">
    <source>
        <dbReference type="EMBL" id="EKF20622.1"/>
    </source>
</evidence>
<dbReference type="SUPFAM" id="SSF88713">
    <property type="entry name" value="Glycoside hydrolase/deacetylase"/>
    <property type="match status" value="1"/>
</dbReference>
<comment type="similarity">
    <text evidence="2">Belongs to the polysaccharide deacetylase family.</text>
</comment>